<dbReference type="GO" id="GO:0016491">
    <property type="term" value="F:oxidoreductase activity"/>
    <property type="evidence" value="ECO:0007669"/>
    <property type="project" value="UniProtKB-KW"/>
</dbReference>
<dbReference type="GO" id="GO:0050660">
    <property type="term" value="F:flavin adenine dinucleotide binding"/>
    <property type="evidence" value="ECO:0007669"/>
    <property type="project" value="InterPro"/>
</dbReference>
<evidence type="ECO:0008006" key="8">
    <source>
        <dbReference type="Google" id="ProtNLM"/>
    </source>
</evidence>
<evidence type="ECO:0000256" key="1">
    <source>
        <dbReference type="ARBA" id="ARBA00001974"/>
    </source>
</evidence>
<proteinExistence type="inferred from homology"/>
<dbReference type="InterPro" id="IPR036318">
    <property type="entry name" value="FAD-bd_PCMH-like_sf"/>
</dbReference>
<comment type="similarity">
    <text evidence="2">Belongs to the oxygen-dependent FAD-linked oxidoreductase family.</text>
</comment>
<evidence type="ECO:0000256" key="5">
    <source>
        <dbReference type="ARBA" id="ARBA00023002"/>
    </source>
</evidence>
<dbReference type="InterPro" id="IPR050416">
    <property type="entry name" value="FAD-linked_Oxidoreductase"/>
</dbReference>
<evidence type="ECO:0000256" key="4">
    <source>
        <dbReference type="ARBA" id="ARBA00022827"/>
    </source>
</evidence>
<name>A0A9W4NT76_9EURO</name>
<evidence type="ECO:0000313" key="6">
    <source>
        <dbReference type="EMBL" id="CAG8404199.1"/>
    </source>
</evidence>
<dbReference type="AlphaFoldDB" id="A0A9W4NT76"/>
<reference evidence="6" key="1">
    <citation type="submission" date="2021-07" db="EMBL/GenBank/DDBJ databases">
        <authorList>
            <person name="Branca A.L. A."/>
        </authorList>
    </citation>
    <scope>NUCLEOTIDE SEQUENCE</scope>
</reference>
<organism evidence="6 7">
    <name type="scientific">Penicillium salamii</name>
    <dbReference type="NCBI Taxonomy" id="1612424"/>
    <lineage>
        <taxon>Eukaryota</taxon>
        <taxon>Fungi</taxon>
        <taxon>Dikarya</taxon>
        <taxon>Ascomycota</taxon>
        <taxon>Pezizomycotina</taxon>
        <taxon>Eurotiomycetes</taxon>
        <taxon>Eurotiomycetidae</taxon>
        <taxon>Eurotiales</taxon>
        <taxon>Aspergillaceae</taxon>
        <taxon>Penicillium</taxon>
    </lineage>
</organism>
<gene>
    <name evidence="6" type="ORF">PSALAMII_LOCUS8461</name>
</gene>
<dbReference type="Gene3D" id="3.40.462.20">
    <property type="match status" value="1"/>
</dbReference>
<evidence type="ECO:0000313" key="7">
    <source>
        <dbReference type="Proteomes" id="UP001152646"/>
    </source>
</evidence>
<protein>
    <recommendedName>
        <fullName evidence="8">FAD-binding PCMH-type domain-containing protein</fullName>
    </recommendedName>
</protein>
<dbReference type="InterPro" id="IPR016169">
    <property type="entry name" value="FAD-bd_PCMH_sub2"/>
</dbReference>
<dbReference type="OrthoDB" id="415825at2759"/>
<sequence>MRKQVAKNHQNWGWACEMVIAVEVVTAQGEQLLCNETQNEELYWAARGSGPLFPAIVTRFHLELLPYPVCGFFSSIYIYPSALYHQAFEWIQSIVPGADEDTEIVMVAFHFDSEPEVCFKIHCVTMKSNRQEAEHALQQLHRSRPSGTLAEWVCQEESLAHLYEDQATANPASHYYHTDNVFLANEANVTRVLAESFLNLPPGKSFAFWYPMYPRSRRVVSNVALSVPSDHYFAVYTISESEEQATQSKIWVDEIMTRLKEHALGSYVGDCDLKLPHRWYWTDQIAQQIEAIRQKWDPSSIFCAGHQHDGTEL</sequence>
<keyword evidence="5" id="KW-0560">Oxidoreductase</keyword>
<accession>A0A9W4NT76</accession>
<evidence type="ECO:0000256" key="3">
    <source>
        <dbReference type="ARBA" id="ARBA00022630"/>
    </source>
</evidence>
<dbReference type="Proteomes" id="UP001152646">
    <property type="component" value="Unassembled WGS sequence"/>
</dbReference>
<evidence type="ECO:0000256" key="2">
    <source>
        <dbReference type="ARBA" id="ARBA00005466"/>
    </source>
</evidence>
<dbReference type="PANTHER" id="PTHR42973">
    <property type="entry name" value="BINDING OXIDOREDUCTASE, PUTATIVE (AFU_ORTHOLOGUE AFUA_1G17690)-RELATED"/>
    <property type="match status" value="1"/>
</dbReference>
<comment type="cofactor">
    <cofactor evidence="1">
        <name>FAD</name>
        <dbReference type="ChEBI" id="CHEBI:57692"/>
    </cofactor>
</comment>
<dbReference type="EMBL" id="CAJVPA010000208">
    <property type="protein sequence ID" value="CAG8404199.1"/>
    <property type="molecule type" value="Genomic_DNA"/>
</dbReference>
<dbReference type="PANTHER" id="PTHR42973:SF39">
    <property type="entry name" value="FAD-BINDING PCMH-TYPE DOMAIN-CONTAINING PROTEIN"/>
    <property type="match status" value="1"/>
</dbReference>
<comment type="caution">
    <text evidence="6">The sequence shown here is derived from an EMBL/GenBank/DDBJ whole genome shotgun (WGS) entry which is preliminary data.</text>
</comment>
<dbReference type="Gene3D" id="3.30.465.10">
    <property type="match status" value="1"/>
</dbReference>
<dbReference type="SUPFAM" id="SSF56176">
    <property type="entry name" value="FAD-binding/transporter-associated domain-like"/>
    <property type="match status" value="1"/>
</dbReference>
<keyword evidence="3" id="KW-0285">Flavoprotein</keyword>
<keyword evidence="4" id="KW-0274">FAD</keyword>